<keyword evidence="2" id="KW-1185">Reference proteome</keyword>
<dbReference type="Proteomes" id="UP000650081">
    <property type="component" value="Unassembled WGS sequence"/>
</dbReference>
<dbReference type="RefSeq" id="WP_187468304.1">
    <property type="nucleotide sequence ID" value="NZ_JACSIT010000152.1"/>
</dbReference>
<evidence type="ECO:0000313" key="2">
    <source>
        <dbReference type="Proteomes" id="UP000650081"/>
    </source>
</evidence>
<comment type="caution">
    <text evidence="1">The sequence shown here is derived from an EMBL/GenBank/DDBJ whole genome shotgun (WGS) entry which is preliminary data.</text>
</comment>
<proteinExistence type="predicted"/>
<sequence length="490" mass="56853">MRSQTSLALLIFLCTCVSALLITPANLPAQVLTVSDELIMRTDTRYDLIGQLGGQALLLQDRDTKHLLTAYDRNMRQVWEKEMELRGKNIRILESVARQDGTAFYLLYLFRDRGRNFLQLDRFNPAGNLQDSTTLVDFGVFLTTPEDDIIRSEDDTKLLLLVTEQQTKVRCIGIDLTAMKTLYDRELTPDRFFFGEDFVQAELTNEGEMYFIFQRDNFRSKRKEHKYEVHRLTAAEDANSFELNMGDSLTYDIIFRYDNLNRQLVAAGLYTTKDFSRADGYFWIRYVPAGNATARPVFTPFPVNLVKNIEGNKFNKKQPNIDELSVSNLVLRQDGGGLIITEKNRQLERRSNASRTQIVNNFGERPLVDYHYDEMIVFSVHPDGAPHWSNILHKKQYSQDDGGVYSSYLLMENPSALRFLFNDEIRFENTVSEYIVNGRGEFDRNSLFNTRDLNLRLRFRDGIQVAANEVILPSEHRNRLRLVKMTYEVK</sequence>
<evidence type="ECO:0000313" key="1">
    <source>
        <dbReference type="EMBL" id="MBC6996293.1"/>
    </source>
</evidence>
<protein>
    <submittedName>
        <fullName evidence="1">Uncharacterized protein</fullName>
    </submittedName>
</protein>
<reference evidence="1" key="1">
    <citation type="submission" date="2020-08" db="EMBL/GenBank/DDBJ databases">
        <title>Lewinella bacteria from marine environments.</title>
        <authorList>
            <person name="Zhong Y."/>
        </authorList>
    </citation>
    <scope>NUCLEOTIDE SEQUENCE</scope>
    <source>
        <strain evidence="1">KCTC 42187</strain>
    </source>
</reference>
<dbReference type="AlphaFoldDB" id="A0A923PLD1"/>
<gene>
    <name evidence="1" type="ORF">H9S92_19135</name>
</gene>
<dbReference type="EMBL" id="JACSIT010000152">
    <property type="protein sequence ID" value="MBC6996293.1"/>
    <property type="molecule type" value="Genomic_DNA"/>
</dbReference>
<name>A0A923PLD1_9BACT</name>
<organism evidence="1 2">
    <name type="scientific">Neolewinella lacunae</name>
    <dbReference type="NCBI Taxonomy" id="1517758"/>
    <lineage>
        <taxon>Bacteria</taxon>
        <taxon>Pseudomonadati</taxon>
        <taxon>Bacteroidota</taxon>
        <taxon>Saprospiria</taxon>
        <taxon>Saprospirales</taxon>
        <taxon>Lewinellaceae</taxon>
        <taxon>Neolewinella</taxon>
    </lineage>
</organism>
<accession>A0A923PLD1</accession>